<dbReference type="EMBL" id="JBHSPR010000069">
    <property type="protein sequence ID" value="MFC6022853.1"/>
    <property type="molecule type" value="Genomic_DNA"/>
</dbReference>
<evidence type="ECO:0000313" key="3">
    <source>
        <dbReference type="Proteomes" id="UP001596203"/>
    </source>
</evidence>
<proteinExistence type="predicted"/>
<feature type="region of interest" description="Disordered" evidence="1">
    <location>
        <begin position="100"/>
        <end position="147"/>
    </location>
</feature>
<reference evidence="3" key="1">
    <citation type="journal article" date="2019" name="Int. J. Syst. Evol. Microbiol.">
        <title>The Global Catalogue of Microorganisms (GCM) 10K type strain sequencing project: providing services to taxonomists for standard genome sequencing and annotation.</title>
        <authorList>
            <consortium name="The Broad Institute Genomics Platform"/>
            <consortium name="The Broad Institute Genome Sequencing Center for Infectious Disease"/>
            <person name="Wu L."/>
            <person name="Ma J."/>
        </authorList>
    </citation>
    <scope>NUCLEOTIDE SEQUENCE [LARGE SCALE GENOMIC DNA]</scope>
    <source>
        <strain evidence="3">ZS-35-S2</strain>
    </source>
</reference>
<protein>
    <recommendedName>
        <fullName evidence="4">PrgI family protein</fullName>
    </recommendedName>
</protein>
<gene>
    <name evidence="2" type="ORF">ACFP2T_42705</name>
</gene>
<dbReference type="Proteomes" id="UP001596203">
    <property type="component" value="Unassembled WGS sequence"/>
</dbReference>
<evidence type="ECO:0000256" key="1">
    <source>
        <dbReference type="SAM" id="MobiDB-lite"/>
    </source>
</evidence>
<dbReference type="RefSeq" id="WP_377432704.1">
    <property type="nucleotide sequence ID" value="NZ_JBHSPR010000069.1"/>
</dbReference>
<keyword evidence="3" id="KW-1185">Reference proteome</keyword>
<feature type="region of interest" description="Disordered" evidence="1">
    <location>
        <begin position="1"/>
        <end position="37"/>
    </location>
</feature>
<evidence type="ECO:0008006" key="4">
    <source>
        <dbReference type="Google" id="ProtNLM"/>
    </source>
</evidence>
<comment type="caution">
    <text evidence="2">The sequence shown here is derived from an EMBL/GenBank/DDBJ whole genome shotgun (WGS) entry which is preliminary data.</text>
</comment>
<feature type="compositionally biased region" description="Basic and acidic residues" evidence="1">
    <location>
        <begin position="13"/>
        <end position="27"/>
    </location>
</feature>
<evidence type="ECO:0000313" key="2">
    <source>
        <dbReference type="EMBL" id="MFC6022853.1"/>
    </source>
</evidence>
<sequence length="147" mass="15611">MRTLFGHSAPVADEPRSDLPRPDHARSGPEPNPGSLAGTRLKLVVLAGLSATAFITGLPLWQSFGILTTTLLIPVAVTAQDGRAGLRRLLLGSWDYRRRATAGDAPEPRPPSRSFGPGSGSGRPHQADLTDPTAVRRRAAQSRSLCD</sequence>
<name>A0ABW1KQM1_9ACTN</name>
<accession>A0ABW1KQM1</accession>
<organism evidence="2 3">
    <name type="scientific">Plantactinospora solaniradicis</name>
    <dbReference type="NCBI Taxonomy" id="1723736"/>
    <lineage>
        <taxon>Bacteria</taxon>
        <taxon>Bacillati</taxon>
        <taxon>Actinomycetota</taxon>
        <taxon>Actinomycetes</taxon>
        <taxon>Micromonosporales</taxon>
        <taxon>Micromonosporaceae</taxon>
        <taxon>Plantactinospora</taxon>
    </lineage>
</organism>